<dbReference type="InterPro" id="IPR029419">
    <property type="entry name" value="Arg_succ_lyase_C"/>
</dbReference>
<dbReference type="GO" id="GO:0005829">
    <property type="term" value="C:cytosol"/>
    <property type="evidence" value="ECO:0007669"/>
    <property type="project" value="TreeGrafter"/>
</dbReference>
<dbReference type="FunFam" id="1.20.200.10:FF:000015">
    <property type="entry name" value="argininosuccinate lyase isoform X2"/>
    <property type="match status" value="1"/>
</dbReference>
<dbReference type="EC" id="4.3.2.1" evidence="3"/>
<feature type="domain" description="Argininosuccinate lyase C-terminal" evidence="2">
    <location>
        <begin position="368"/>
        <end position="436"/>
    </location>
</feature>
<gene>
    <name evidence="3" type="ORF">MNB_SV-9-23</name>
</gene>
<proteinExistence type="inferred from homology"/>
<evidence type="ECO:0000259" key="2">
    <source>
        <dbReference type="Pfam" id="PF14698"/>
    </source>
</evidence>
<evidence type="ECO:0000259" key="1">
    <source>
        <dbReference type="Pfam" id="PF00206"/>
    </source>
</evidence>
<dbReference type="InterPro" id="IPR020557">
    <property type="entry name" value="Fumarate_lyase_CS"/>
</dbReference>
<reference evidence="3" key="1">
    <citation type="submission" date="2016-10" db="EMBL/GenBank/DDBJ databases">
        <authorList>
            <person name="de Groot N.N."/>
        </authorList>
    </citation>
    <scope>NUCLEOTIDE SEQUENCE</scope>
</reference>
<dbReference type="FunFam" id="1.10.275.10:FF:000002">
    <property type="entry name" value="Argininosuccinate lyase"/>
    <property type="match status" value="1"/>
</dbReference>
<accession>A0A1W1BNC2</accession>
<dbReference type="InterPro" id="IPR022761">
    <property type="entry name" value="Fumarate_lyase_N"/>
</dbReference>
<dbReference type="InterPro" id="IPR009049">
    <property type="entry name" value="Argininosuccinate_lyase"/>
</dbReference>
<dbReference type="Gene3D" id="1.10.40.30">
    <property type="entry name" value="Fumarase/aspartase (C-terminal domain)"/>
    <property type="match status" value="1"/>
</dbReference>
<dbReference type="GO" id="GO:0042450">
    <property type="term" value="P:L-arginine biosynthetic process via ornithine"/>
    <property type="evidence" value="ECO:0007669"/>
    <property type="project" value="InterPro"/>
</dbReference>
<dbReference type="PANTHER" id="PTHR43814:SF1">
    <property type="entry name" value="ARGININOSUCCINATE LYASE"/>
    <property type="match status" value="1"/>
</dbReference>
<dbReference type="SUPFAM" id="SSF48557">
    <property type="entry name" value="L-aspartase-like"/>
    <property type="match status" value="1"/>
</dbReference>
<dbReference type="HAMAP" id="MF_00006">
    <property type="entry name" value="Arg_succ_lyase"/>
    <property type="match status" value="1"/>
</dbReference>
<keyword evidence="3" id="KW-0456">Lyase</keyword>
<dbReference type="PROSITE" id="PS00163">
    <property type="entry name" value="FUMARATE_LYASES"/>
    <property type="match status" value="1"/>
</dbReference>
<dbReference type="InterPro" id="IPR000362">
    <property type="entry name" value="Fumarate_lyase_fam"/>
</dbReference>
<dbReference type="NCBIfam" id="TIGR00838">
    <property type="entry name" value="argH"/>
    <property type="match status" value="1"/>
</dbReference>
<dbReference type="InterPro" id="IPR024083">
    <property type="entry name" value="Fumarase/histidase_N"/>
</dbReference>
<dbReference type="PRINTS" id="PR00145">
    <property type="entry name" value="ARGSUCLYASE"/>
</dbReference>
<dbReference type="PRINTS" id="PR00149">
    <property type="entry name" value="FUMRATELYASE"/>
</dbReference>
<feature type="domain" description="Fumarate lyase N-terminal" evidence="1">
    <location>
        <begin position="11"/>
        <end position="304"/>
    </location>
</feature>
<dbReference type="Gene3D" id="1.10.275.10">
    <property type="entry name" value="Fumarase/aspartase (N-terminal domain)"/>
    <property type="match status" value="1"/>
</dbReference>
<dbReference type="FunFam" id="1.10.40.30:FF:000001">
    <property type="entry name" value="Argininosuccinate lyase"/>
    <property type="match status" value="1"/>
</dbReference>
<organism evidence="3">
    <name type="scientific">hydrothermal vent metagenome</name>
    <dbReference type="NCBI Taxonomy" id="652676"/>
    <lineage>
        <taxon>unclassified sequences</taxon>
        <taxon>metagenomes</taxon>
        <taxon>ecological metagenomes</taxon>
    </lineage>
</organism>
<dbReference type="GO" id="GO:0004056">
    <property type="term" value="F:argininosuccinate lyase activity"/>
    <property type="evidence" value="ECO:0007669"/>
    <property type="project" value="UniProtKB-EC"/>
</dbReference>
<evidence type="ECO:0000313" key="3">
    <source>
        <dbReference type="EMBL" id="SFV54982.1"/>
    </source>
</evidence>
<dbReference type="EMBL" id="FPHG01000027">
    <property type="protein sequence ID" value="SFV54982.1"/>
    <property type="molecule type" value="Genomic_DNA"/>
</dbReference>
<dbReference type="Pfam" id="PF00206">
    <property type="entry name" value="Lyase_1"/>
    <property type="match status" value="1"/>
</dbReference>
<dbReference type="Gene3D" id="1.20.200.10">
    <property type="entry name" value="Fumarase/aspartase (Central domain)"/>
    <property type="match status" value="1"/>
</dbReference>
<dbReference type="Pfam" id="PF14698">
    <property type="entry name" value="ASL_C2"/>
    <property type="match status" value="1"/>
</dbReference>
<name>A0A1W1BNC2_9ZZZZ</name>
<protein>
    <submittedName>
        <fullName evidence="3">Argininosuccinate lyase</fullName>
        <ecNumber evidence="3">4.3.2.1</ecNumber>
    </submittedName>
</protein>
<dbReference type="AlphaFoldDB" id="A0A1W1BNC2"/>
<dbReference type="InterPro" id="IPR008948">
    <property type="entry name" value="L-Aspartase-like"/>
</dbReference>
<sequence>MSNKKNIASARISAQSSDLLKALNDSLPFDKVLYAQDIEGSKAHAFMLAQQNIITQEDFEAIDRGLSQVLEEIESGLFTLDGGDEDIHMANERRLTEIIGDAGKRLHTARSRNDQVALDFRLFVQHNSKKISELILENIQTLILRAKESTDIMLPGMTHLQHAQPINFGYHLLAYASMLQRDYKRFISSFERNNLSPIGCAALAGTPHPISREITAQKLGFDEPTLNCLDTVSDRDFALEILFNISTMMMHISRLSEELILWSASEFKWITLSDRHATGSSIMPQKKNPDIPELLRGKTGRVNGNLVSLLTVMKGLPLAYNKDMQEDKEGVFDSVRTAILSLEVLNEMIADMKINRDKMEDACMIGHLSATDLADYLVREANLPFRDAYHITGNAVNLAETKNIDISELSLDDLQSIDKRIGEGAVELLDNRASMNARVSEGGTATIRTIEQIQKLEDWIDTL</sequence>
<dbReference type="CDD" id="cd01359">
    <property type="entry name" value="Argininosuccinate_lyase"/>
    <property type="match status" value="1"/>
</dbReference>
<dbReference type="PANTHER" id="PTHR43814">
    <property type="entry name" value="ARGININOSUCCINATE LYASE"/>
    <property type="match status" value="1"/>
</dbReference>